<dbReference type="AlphaFoldDB" id="E9ITT1"/>
<gene>
    <name evidence="1" type="ORF">SINV_12014</name>
</gene>
<sequence>MIKRVQDAIAKQDSVKVNTVFNGEYVNNHDERNIKNIATRNNNFVVRQICASGMSRVSSMSR</sequence>
<protein>
    <submittedName>
        <fullName evidence="1">Uncharacterized protein</fullName>
    </submittedName>
</protein>
<dbReference type="HOGENOM" id="CLU_2906907_0_0_1"/>
<feature type="non-terminal residue" evidence="1">
    <location>
        <position position="62"/>
    </location>
</feature>
<name>E9ITT1_SOLIN</name>
<reference evidence="1" key="1">
    <citation type="journal article" date="2011" name="Proc. Natl. Acad. Sci. U.S.A.">
        <title>The genome of the fire ant Solenopsis invicta.</title>
        <authorList>
            <person name="Wurm Y."/>
            <person name="Wang J."/>
            <person name="Riba-Grognuz O."/>
            <person name="Corona M."/>
            <person name="Nygaard S."/>
            <person name="Hunt B.G."/>
            <person name="Ingram K.K."/>
            <person name="Falquet L."/>
            <person name="Nipitwattanaphon M."/>
            <person name="Gotzek D."/>
            <person name="Dijkstra M.B."/>
            <person name="Oettler J."/>
            <person name="Comtesse F."/>
            <person name="Shih C.J."/>
            <person name="Wu W.J."/>
            <person name="Yang C.C."/>
            <person name="Thomas J."/>
            <person name="Beaudoing E."/>
            <person name="Pradervand S."/>
            <person name="Flegel V."/>
            <person name="Cook E.D."/>
            <person name="Fabbretti R."/>
            <person name="Stockinger H."/>
            <person name="Long L."/>
            <person name="Farmerie W.G."/>
            <person name="Oakey J."/>
            <person name="Boomsma J.J."/>
            <person name="Pamilo P."/>
            <person name="Yi S.V."/>
            <person name="Heinze J."/>
            <person name="Goodisman M.A."/>
            <person name="Farinelli L."/>
            <person name="Harshman K."/>
            <person name="Hulo N."/>
            <person name="Cerutti L."/>
            <person name="Xenarios I."/>
            <person name="Shoemaker D."/>
            <person name="Keller L."/>
        </authorList>
    </citation>
    <scope>NUCLEOTIDE SEQUENCE [LARGE SCALE GENOMIC DNA]</scope>
</reference>
<evidence type="ECO:0000313" key="1">
    <source>
        <dbReference type="EMBL" id="EFZ16022.1"/>
    </source>
</evidence>
<dbReference type="EMBL" id="GL765682">
    <property type="protein sequence ID" value="EFZ16022.1"/>
    <property type="molecule type" value="Genomic_DNA"/>
</dbReference>
<organism>
    <name type="scientific">Solenopsis invicta</name>
    <name type="common">Red imported fire ant</name>
    <name type="synonym">Solenopsis wagneri</name>
    <dbReference type="NCBI Taxonomy" id="13686"/>
    <lineage>
        <taxon>Eukaryota</taxon>
        <taxon>Metazoa</taxon>
        <taxon>Ecdysozoa</taxon>
        <taxon>Arthropoda</taxon>
        <taxon>Hexapoda</taxon>
        <taxon>Insecta</taxon>
        <taxon>Pterygota</taxon>
        <taxon>Neoptera</taxon>
        <taxon>Endopterygota</taxon>
        <taxon>Hymenoptera</taxon>
        <taxon>Apocrita</taxon>
        <taxon>Aculeata</taxon>
        <taxon>Formicoidea</taxon>
        <taxon>Formicidae</taxon>
        <taxon>Myrmicinae</taxon>
        <taxon>Solenopsis</taxon>
    </lineage>
</organism>
<proteinExistence type="predicted"/>
<accession>E9ITT1</accession>